<evidence type="ECO:0000313" key="3">
    <source>
        <dbReference type="Proteomes" id="UP000191055"/>
    </source>
</evidence>
<gene>
    <name evidence="2" type="ORF">SAMN03080601_00870</name>
</gene>
<dbReference type="InterPro" id="IPR003769">
    <property type="entry name" value="ClpS_core"/>
</dbReference>
<dbReference type="RefSeq" id="WP_079556651.1">
    <property type="nucleotide sequence ID" value="NZ_CP021904.1"/>
</dbReference>
<dbReference type="KEGG" id="asx:CDL62_12570"/>
<proteinExistence type="predicted"/>
<dbReference type="SUPFAM" id="SSF54736">
    <property type="entry name" value="ClpS-like"/>
    <property type="match status" value="1"/>
</dbReference>
<dbReference type="Pfam" id="PF02617">
    <property type="entry name" value="ClpS"/>
    <property type="match status" value="1"/>
</dbReference>
<organism evidence="2 3">
    <name type="scientific">Alkalitalea saponilacus</name>
    <dbReference type="NCBI Taxonomy" id="889453"/>
    <lineage>
        <taxon>Bacteria</taxon>
        <taxon>Pseudomonadati</taxon>
        <taxon>Bacteroidota</taxon>
        <taxon>Bacteroidia</taxon>
        <taxon>Marinilabiliales</taxon>
        <taxon>Marinilabiliaceae</taxon>
        <taxon>Alkalitalea</taxon>
    </lineage>
</organism>
<dbReference type="EMBL" id="FUYV01000003">
    <property type="protein sequence ID" value="SKB60436.1"/>
    <property type="molecule type" value="Genomic_DNA"/>
</dbReference>
<accession>A0A1T5CM57</accession>
<keyword evidence="2" id="KW-0378">Hydrolase</keyword>
<dbReference type="STRING" id="889453.SAMN03080601_00870"/>
<dbReference type="AlphaFoldDB" id="A0A1T5CM57"/>
<name>A0A1T5CM57_9BACT</name>
<dbReference type="Proteomes" id="UP000191055">
    <property type="component" value="Unassembled WGS sequence"/>
</dbReference>
<dbReference type="InterPro" id="IPR014719">
    <property type="entry name" value="Ribosomal_bL12_C/ClpS-like"/>
</dbReference>
<feature type="domain" description="Adaptor protein ClpS core" evidence="1">
    <location>
        <begin position="23"/>
        <end position="79"/>
    </location>
</feature>
<dbReference type="Gene3D" id="3.30.1390.10">
    <property type="match status" value="1"/>
</dbReference>
<dbReference type="GO" id="GO:0008233">
    <property type="term" value="F:peptidase activity"/>
    <property type="evidence" value="ECO:0007669"/>
    <property type="project" value="UniProtKB-KW"/>
</dbReference>
<sequence length="91" mass="10588">MVPFDKRSEKENAGNQPLEERLLILHNDEINTFDHVIESLQAVCQHDKEQAEQCALITHFKGFCEIKRGIIPELEQMQMLLIEKELNVTID</sequence>
<reference evidence="3" key="1">
    <citation type="submission" date="2017-02" db="EMBL/GenBank/DDBJ databases">
        <authorList>
            <person name="Varghese N."/>
            <person name="Submissions S."/>
        </authorList>
    </citation>
    <scope>NUCLEOTIDE SEQUENCE [LARGE SCALE GENOMIC DNA]</scope>
    <source>
        <strain evidence="3">DSM 24412</strain>
    </source>
</reference>
<protein>
    <submittedName>
        <fullName evidence="2">ATP-dependent Clp protease adaptor protein ClpS</fullName>
    </submittedName>
</protein>
<dbReference type="GO" id="GO:0030163">
    <property type="term" value="P:protein catabolic process"/>
    <property type="evidence" value="ECO:0007669"/>
    <property type="project" value="InterPro"/>
</dbReference>
<keyword evidence="2" id="KW-0645">Protease</keyword>
<evidence type="ECO:0000259" key="1">
    <source>
        <dbReference type="Pfam" id="PF02617"/>
    </source>
</evidence>
<dbReference type="GO" id="GO:0006508">
    <property type="term" value="P:proteolysis"/>
    <property type="evidence" value="ECO:0007669"/>
    <property type="project" value="UniProtKB-KW"/>
</dbReference>
<dbReference type="OrthoDB" id="598046at2"/>
<keyword evidence="3" id="KW-1185">Reference proteome</keyword>
<evidence type="ECO:0000313" key="2">
    <source>
        <dbReference type="EMBL" id="SKB60436.1"/>
    </source>
</evidence>